<dbReference type="PANTHER" id="PTHR20953">
    <property type="entry name" value="KINASE-RELATED"/>
    <property type="match status" value="1"/>
</dbReference>
<dbReference type="AlphaFoldDB" id="A0A9D1I6N5"/>
<dbReference type="Gene3D" id="3.40.50.300">
    <property type="entry name" value="P-loop containing nucleotide triphosphate hydrolases"/>
    <property type="match status" value="1"/>
</dbReference>
<keyword evidence="1" id="KW-0547">Nucleotide-binding</keyword>
<evidence type="ECO:0000259" key="3">
    <source>
        <dbReference type="Pfam" id="PF19568"/>
    </source>
</evidence>
<dbReference type="InterPro" id="IPR045735">
    <property type="entry name" value="Spore_III_AA_AAA+_ATPase"/>
</dbReference>
<dbReference type="PANTHER" id="PTHR20953:SF3">
    <property type="entry name" value="P-LOOP CONTAINING NUCLEOSIDE TRIPHOSPHATE HYDROLASES SUPERFAMILY PROTEIN"/>
    <property type="match status" value="1"/>
</dbReference>
<reference evidence="4" key="2">
    <citation type="journal article" date="2021" name="PeerJ">
        <title>Extensive microbial diversity within the chicken gut microbiome revealed by metagenomics and culture.</title>
        <authorList>
            <person name="Gilroy R."/>
            <person name="Ravi A."/>
            <person name="Getino M."/>
            <person name="Pursley I."/>
            <person name="Horton D.L."/>
            <person name="Alikhan N.F."/>
            <person name="Baker D."/>
            <person name="Gharbi K."/>
            <person name="Hall N."/>
            <person name="Watson M."/>
            <person name="Adriaenssens E.M."/>
            <person name="Foster-Nyarko E."/>
            <person name="Jarju S."/>
            <person name="Secka A."/>
            <person name="Antonio M."/>
            <person name="Oren A."/>
            <person name="Chaudhuri R.R."/>
            <person name="La Ragione R."/>
            <person name="Hildebrand F."/>
            <person name="Pallen M.J."/>
        </authorList>
    </citation>
    <scope>NUCLEOTIDE SEQUENCE</scope>
    <source>
        <strain evidence="4">CHK195-4489</strain>
    </source>
</reference>
<dbReference type="EMBL" id="DVMM01000072">
    <property type="protein sequence ID" value="HIU29386.1"/>
    <property type="molecule type" value="Genomic_DNA"/>
</dbReference>
<evidence type="ECO:0000313" key="4">
    <source>
        <dbReference type="EMBL" id="HIU29386.1"/>
    </source>
</evidence>
<dbReference type="NCBIfam" id="TIGR02858">
    <property type="entry name" value="spore_III_AA"/>
    <property type="match status" value="1"/>
</dbReference>
<evidence type="ECO:0000256" key="1">
    <source>
        <dbReference type="ARBA" id="ARBA00022741"/>
    </source>
</evidence>
<feature type="domain" description="Stage III sporulation protein AA AAA+ ATPase" evidence="3">
    <location>
        <begin position="37"/>
        <end position="313"/>
    </location>
</feature>
<proteinExistence type="predicted"/>
<dbReference type="InterPro" id="IPR014217">
    <property type="entry name" value="Spore_III_AA"/>
</dbReference>
<comment type="caution">
    <text evidence="4">The sequence shown here is derived from an EMBL/GenBank/DDBJ whole genome shotgun (WGS) entry which is preliminary data.</text>
</comment>
<reference evidence="4" key="1">
    <citation type="submission" date="2020-10" db="EMBL/GenBank/DDBJ databases">
        <authorList>
            <person name="Gilroy R."/>
        </authorList>
    </citation>
    <scope>NUCLEOTIDE SEQUENCE</scope>
    <source>
        <strain evidence="4">CHK195-4489</strain>
    </source>
</reference>
<organism evidence="4 5">
    <name type="scientific">Candidatus Egerieisoma faecipullorum</name>
    <dbReference type="NCBI Taxonomy" id="2840963"/>
    <lineage>
        <taxon>Bacteria</taxon>
        <taxon>Bacillati</taxon>
        <taxon>Bacillota</taxon>
        <taxon>Clostridia</taxon>
        <taxon>Eubacteriales</taxon>
        <taxon>Clostridiaceae</taxon>
        <taxon>Clostridiaceae incertae sedis</taxon>
        <taxon>Candidatus Egerieisoma</taxon>
    </lineage>
</organism>
<gene>
    <name evidence="4" type="primary">spoIIIAA</name>
    <name evidence="4" type="ORF">IAD50_03700</name>
</gene>
<sequence>MDIRTFRSEITDRLGSGQAVSALNAAFAAGNELLHSASEIRLRTGLPLLVIGGLRKEKYFLAASGRIVSAQSAYLPTKDEVNRIFASICRSSVYAYKEDIRNGFITLRGGHRVGIAGKMLPDGSVYDVSSLNLRIARQVKGCASEMIRHIIKNQDEIYSTLIISPPACGKTTIIRDIARILGSGCKTPYFKGANVGIIDERSEIAACYNGTPANDVGMMTDVYDACPKEKGILMMIRSMAPEIIITDEIGGPGDAAAVESAMNAGVKIIATAHGSRLSDLKVRREIAAMIGAGVFEKYITLRAGSGPAMIQEVTEAVE</sequence>
<accession>A0A9D1I6N5</accession>
<dbReference type="SUPFAM" id="SSF52540">
    <property type="entry name" value="P-loop containing nucleoside triphosphate hydrolases"/>
    <property type="match status" value="1"/>
</dbReference>
<keyword evidence="2" id="KW-0067">ATP-binding</keyword>
<dbReference type="InterPro" id="IPR027417">
    <property type="entry name" value="P-loop_NTPase"/>
</dbReference>
<dbReference type="Proteomes" id="UP000824089">
    <property type="component" value="Unassembled WGS sequence"/>
</dbReference>
<dbReference type="Pfam" id="PF19568">
    <property type="entry name" value="Spore_III_AA"/>
    <property type="match status" value="1"/>
</dbReference>
<dbReference type="GO" id="GO:0005524">
    <property type="term" value="F:ATP binding"/>
    <property type="evidence" value="ECO:0007669"/>
    <property type="project" value="UniProtKB-KW"/>
</dbReference>
<evidence type="ECO:0000313" key="5">
    <source>
        <dbReference type="Proteomes" id="UP000824089"/>
    </source>
</evidence>
<name>A0A9D1I6N5_9CLOT</name>
<evidence type="ECO:0000256" key="2">
    <source>
        <dbReference type="ARBA" id="ARBA00022840"/>
    </source>
</evidence>
<protein>
    <submittedName>
        <fullName evidence="4">Stage III sporulation protein AA</fullName>
    </submittedName>
</protein>